<dbReference type="InterPro" id="IPR003660">
    <property type="entry name" value="HAMP_dom"/>
</dbReference>
<dbReference type="SUPFAM" id="SSF158472">
    <property type="entry name" value="HAMP domain-like"/>
    <property type="match status" value="1"/>
</dbReference>
<keyword evidence="7 14" id="KW-0418">Kinase</keyword>
<dbReference type="FunFam" id="3.30.565.10:FF:000006">
    <property type="entry name" value="Sensor histidine kinase WalK"/>
    <property type="match status" value="1"/>
</dbReference>
<dbReference type="SUPFAM" id="SSF55874">
    <property type="entry name" value="ATPase domain of HSP90 chaperone/DNA topoisomerase II/histidine kinase"/>
    <property type="match status" value="1"/>
</dbReference>
<evidence type="ECO:0000256" key="2">
    <source>
        <dbReference type="ARBA" id="ARBA00004370"/>
    </source>
</evidence>
<dbReference type="Gene3D" id="6.10.340.10">
    <property type="match status" value="1"/>
</dbReference>
<proteinExistence type="predicted"/>
<evidence type="ECO:0000256" key="8">
    <source>
        <dbReference type="ARBA" id="ARBA00022989"/>
    </source>
</evidence>
<comment type="catalytic activity">
    <reaction evidence="1">
        <text>ATP + protein L-histidine = ADP + protein N-phospho-L-histidine.</text>
        <dbReference type="EC" id="2.7.13.3"/>
    </reaction>
</comment>
<dbReference type="InterPro" id="IPR004358">
    <property type="entry name" value="Sig_transdc_His_kin-like_C"/>
</dbReference>
<name>A0A5K7S6H2_9BACT</name>
<dbReference type="InterPro" id="IPR036890">
    <property type="entry name" value="HATPase_C_sf"/>
</dbReference>
<dbReference type="KEGG" id="anf:AQPE_1275"/>
<keyword evidence="14" id="KW-0813">Transport</keyword>
<dbReference type="SUPFAM" id="SSF47384">
    <property type="entry name" value="Homodimeric domain of signal transducing histidine kinase"/>
    <property type="match status" value="1"/>
</dbReference>
<keyword evidence="8 11" id="KW-1133">Transmembrane helix</keyword>
<dbReference type="PRINTS" id="PR00344">
    <property type="entry name" value="BCTRLSENSOR"/>
</dbReference>
<dbReference type="PROSITE" id="PS50109">
    <property type="entry name" value="HIS_KIN"/>
    <property type="match status" value="1"/>
</dbReference>
<evidence type="ECO:0000259" key="13">
    <source>
        <dbReference type="PROSITE" id="PS50885"/>
    </source>
</evidence>
<dbReference type="Pfam" id="PF00512">
    <property type="entry name" value="HisKA"/>
    <property type="match status" value="1"/>
</dbReference>
<dbReference type="PANTHER" id="PTHR45436">
    <property type="entry name" value="SENSOR HISTIDINE KINASE YKOH"/>
    <property type="match status" value="1"/>
</dbReference>
<dbReference type="PANTHER" id="PTHR45436:SF5">
    <property type="entry name" value="SENSOR HISTIDINE KINASE TRCS"/>
    <property type="match status" value="1"/>
</dbReference>
<dbReference type="InterPro" id="IPR050428">
    <property type="entry name" value="TCS_sensor_his_kinase"/>
</dbReference>
<accession>A0A5K7S6H2</accession>
<dbReference type="RefSeq" id="WP_318350146.1">
    <property type="nucleotide sequence ID" value="NZ_AP018694.1"/>
</dbReference>
<dbReference type="Gene3D" id="3.30.565.10">
    <property type="entry name" value="Histidine kinase-like ATPase, C-terminal domain"/>
    <property type="match status" value="1"/>
</dbReference>
<reference evidence="14" key="1">
    <citation type="journal article" date="2020" name="Int. J. Syst. Evol. Microbiol.">
        <title>Aquipluma nitroreducens gen. nov. sp. nov., a novel facultatively anaerobic bacterium isolated from a freshwater lake.</title>
        <authorList>
            <person name="Watanabe M."/>
            <person name="Kojima H."/>
            <person name="Fukui M."/>
        </authorList>
    </citation>
    <scope>NUCLEOTIDE SEQUENCE</scope>
    <source>
        <strain evidence="14">MeG22</strain>
    </source>
</reference>
<keyword evidence="15" id="KW-1185">Reference proteome</keyword>
<dbReference type="SMART" id="SM00388">
    <property type="entry name" value="HisKA"/>
    <property type="match status" value="1"/>
</dbReference>
<organism evidence="14 15">
    <name type="scientific">Aquipluma nitroreducens</name>
    <dbReference type="NCBI Taxonomy" id="2010828"/>
    <lineage>
        <taxon>Bacteria</taxon>
        <taxon>Pseudomonadati</taxon>
        <taxon>Bacteroidota</taxon>
        <taxon>Bacteroidia</taxon>
        <taxon>Marinilabiliales</taxon>
        <taxon>Prolixibacteraceae</taxon>
        <taxon>Aquipluma</taxon>
    </lineage>
</organism>
<dbReference type="FunFam" id="1.10.287.130:FF:000001">
    <property type="entry name" value="Two-component sensor histidine kinase"/>
    <property type="match status" value="1"/>
</dbReference>
<sequence length="457" mass="51118">MTLKFKNRIALFNTLAVAFTTALVFCAIYLVVYKTAYGHLDDDILLEKEEVFSNLDWHRDSIIINKMPEWDEAEHNQVEVNPTFLQIADLKDKVIFRSTNLLENQALSNPGKNQGPFYNGEINNQRVRLGHFPITNEAGVNIGQLTIAVSQQESYTILNNLIWVLLITFPLVLIVQFIVSSLAASKAIAPVNQLIASASKISDSNISTRLVLPDHQDELYQLTLTINELLARIETSMLQQKQFTSDASHEIRTPLSGIRGTLEVLIRKQRDPQVYEEKIAATIKEVDRLDSLLEQLLQLARLDSSKAARAETISLAELITLSGEKWKKQAAEKHINLQLNIPEDVTVMGDQLYLELIIDNLLSNAIKYGKVNGNVIANWNEATKTLSVNDDGIGISAKDLPNIFNRFYRADESRSSAVKGNGLGLSIVKKLTDLQHINLRAESQPGKGSTFILQFPS</sequence>
<evidence type="ECO:0000259" key="12">
    <source>
        <dbReference type="PROSITE" id="PS50109"/>
    </source>
</evidence>
<dbReference type="EMBL" id="AP018694">
    <property type="protein sequence ID" value="BBE17126.1"/>
    <property type="molecule type" value="Genomic_DNA"/>
</dbReference>
<feature type="domain" description="Histidine kinase" evidence="12">
    <location>
        <begin position="246"/>
        <end position="457"/>
    </location>
</feature>
<evidence type="ECO:0000256" key="11">
    <source>
        <dbReference type="SAM" id="Phobius"/>
    </source>
</evidence>
<feature type="transmembrane region" description="Helical" evidence="11">
    <location>
        <begin position="161"/>
        <end position="184"/>
    </location>
</feature>
<keyword evidence="14" id="KW-0406">Ion transport</keyword>
<dbReference type="PROSITE" id="PS50885">
    <property type="entry name" value="HAMP"/>
    <property type="match status" value="1"/>
</dbReference>
<evidence type="ECO:0000256" key="3">
    <source>
        <dbReference type="ARBA" id="ARBA00012438"/>
    </source>
</evidence>
<evidence type="ECO:0000313" key="15">
    <source>
        <dbReference type="Proteomes" id="UP001193389"/>
    </source>
</evidence>
<dbReference type="InterPro" id="IPR003594">
    <property type="entry name" value="HATPase_dom"/>
</dbReference>
<evidence type="ECO:0000256" key="6">
    <source>
        <dbReference type="ARBA" id="ARBA00022692"/>
    </source>
</evidence>
<gene>
    <name evidence="14" type="ORF">AQPE_1275</name>
</gene>
<keyword evidence="14" id="KW-0407">Ion channel</keyword>
<dbReference type="SMART" id="SM00304">
    <property type="entry name" value="HAMP"/>
    <property type="match status" value="1"/>
</dbReference>
<keyword evidence="5" id="KW-0808">Transferase</keyword>
<keyword evidence="10 11" id="KW-0472">Membrane</keyword>
<feature type="transmembrane region" description="Helical" evidence="11">
    <location>
        <begin position="12"/>
        <end position="32"/>
    </location>
</feature>
<dbReference type="EC" id="2.7.13.3" evidence="3"/>
<evidence type="ECO:0000256" key="9">
    <source>
        <dbReference type="ARBA" id="ARBA00023012"/>
    </source>
</evidence>
<dbReference type="Pfam" id="PF02518">
    <property type="entry name" value="HATPase_c"/>
    <property type="match status" value="1"/>
</dbReference>
<keyword evidence="6 11" id="KW-0812">Transmembrane</keyword>
<feature type="domain" description="HAMP" evidence="13">
    <location>
        <begin position="185"/>
        <end position="238"/>
    </location>
</feature>
<dbReference type="Pfam" id="PF00672">
    <property type="entry name" value="HAMP"/>
    <property type="match status" value="1"/>
</dbReference>
<evidence type="ECO:0000313" key="14">
    <source>
        <dbReference type="EMBL" id="BBE17126.1"/>
    </source>
</evidence>
<evidence type="ECO:0000256" key="4">
    <source>
        <dbReference type="ARBA" id="ARBA00022553"/>
    </source>
</evidence>
<dbReference type="GO" id="GO:0005886">
    <property type="term" value="C:plasma membrane"/>
    <property type="evidence" value="ECO:0007669"/>
    <property type="project" value="TreeGrafter"/>
</dbReference>
<dbReference type="SMART" id="SM00387">
    <property type="entry name" value="HATPase_c"/>
    <property type="match status" value="1"/>
</dbReference>
<dbReference type="AlphaFoldDB" id="A0A5K7S6H2"/>
<dbReference type="InterPro" id="IPR005467">
    <property type="entry name" value="His_kinase_dom"/>
</dbReference>
<dbReference type="InterPro" id="IPR003661">
    <property type="entry name" value="HisK_dim/P_dom"/>
</dbReference>
<dbReference type="InterPro" id="IPR036097">
    <property type="entry name" value="HisK_dim/P_sf"/>
</dbReference>
<dbReference type="GO" id="GO:0034220">
    <property type="term" value="P:monoatomic ion transmembrane transport"/>
    <property type="evidence" value="ECO:0007669"/>
    <property type="project" value="UniProtKB-KW"/>
</dbReference>
<evidence type="ECO:0000256" key="7">
    <source>
        <dbReference type="ARBA" id="ARBA00022777"/>
    </source>
</evidence>
<keyword evidence="4" id="KW-0597">Phosphoprotein</keyword>
<dbReference type="GO" id="GO:0000155">
    <property type="term" value="F:phosphorelay sensor kinase activity"/>
    <property type="evidence" value="ECO:0007669"/>
    <property type="project" value="InterPro"/>
</dbReference>
<comment type="subcellular location">
    <subcellularLocation>
        <location evidence="2">Membrane</location>
    </subcellularLocation>
</comment>
<dbReference type="Gene3D" id="1.10.287.130">
    <property type="match status" value="1"/>
</dbReference>
<dbReference type="Proteomes" id="UP001193389">
    <property type="component" value="Chromosome"/>
</dbReference>
<keyword evidence="9" id="KW-0902">Two-component regulatory system</keyword>
<dbReference type="CDD" id="cd00082">
    <property type="entry name" value="HisKA"/>
    <property type="match status" value="1"/>
</dbReference>
<evidence type="ECO:0000256" key="10">
    <source>
        <dbReference type="ARBA" id="ARBA00023136"/>
    </source>
</evidence>
<dbReference type="CDD" id="cd00075">
    <property type="entry name" value="HATPase"/>
    <property type="match status" value="1"/>
</dbReference>
<protein>
    <recommendedName>
        <fullName evidence="3">histidine kinase</fullName>
        <ecNumber evidence="3">2.7.13.3</ecNumber>
    </recommendedName>
</protein>
<evidence type="ECO:0000256" key="5">
    <source>
        <dbReference type="ARBA" id="ARBA00022679"/>
    </source>
</evidence>
<evidence type="ECO:0000256" key="1">
    <source>
        <dbReference type="ARBA" id="ARBA00000085"/>
    </source>
</evidence>